<dbReference type="SFLD" id="SFLDG01151">
    <property type="entry name" value="Main.2:_Nu-like"/>
    <property type="match status" value="1"/>
</dbReference>
<proteinExistence type="predicted"/>
<evidence type="ECO:0000259" key="2">
    <source>
        <dbReference type="PROSITE" id="PS50405"/>
    </source>
</evidence>
<dbReference type="Pfam" id="PF00043">
    <property type="entry name" value="GST_C"/>
    <property type="match status" value="1"/>
</dbReference>
<name>A0ABM5UXP3_9BURK</name>
<sequence>MSTSPARQPAQPIRLYGFPLSGHSHRVELFLTLLDLPYEFIYVDLPKKAQKDAAFLAKNPRGQVPVIEDGDITLYDSTAILVYLARQYGEAGWLPSDPADAARVQQFLSLASGEVLEGPGKARLVKVFGAPHDYALATQKAAALLQLLDDHLAGRSFLVGTRPTIADIACYSYVAHAPEGGVSLDAYTHVRGWIARIESLPKFVPMPATPLAA</sequence>
<dbReference type="SFLD" id="SFLDS00019">
    <property type="entry name" value="Glutathione_Transferase_(cytos"/>
    <property type="match status" value="1"/>
</dbReference>
<keyword evidence="4" id="KW-1185">Reference proteome</keyword>
<dbReference type="CDD" id="cd03206">
    <property type="entry name" value="GST_C_7"/>
    <property type="match status" value="1"/>
</dbReference>
<dbReference type="CDD" id="cd03056">
    <property type="entry name" value="GST_N_4"/>
    <property type="match status" value="1"/>
</dbReference>
<feature type="domain" description="GST C-terminal" evidence="2">
    <location>
        <begin position="97"/>
        <end position="213"/>
    </location>
</feature>
<dbReference type="SUPFAM" id="SSF47616">
    <property type="entry name" value="GST C-terminal domain-like"/>
    <property type="match status" value="1"/>
</dbReference>
<dbReference type="InterPro" id="IPR010987">
    <property type="entry name" value="Glutathione-S-Trfase_C-like"/>
</dbReference>
<feature type="domain" description="GST N-terminal" evidence="1">
    <location>
        <begin position="11"/>
        <end position="92"/>
    </location>
</feature>
<dbReference type="InterPro" id="IPR040079">
    <property type="entry name" value="Glutathione_S-Trfase"/>
</dbReference>
<dbReference type="PROSITE" id="PS50404">
    <property type="entry name" value="GST_NTER"/>
    <property type="match status" value="1"/>
</dbReference>
<dbReference type="InterPro" id="IPR036282">
    <property type="entry name" value="Glutathione-S-Trfase_C_sf"/>
</dbReference>
<dbReference type="Gene3D" id="1.20.1050.10">
    <property type="match status" value="1"/>
</dbReference>
<dbReference type="InterPro" id="IPR036249">
    <property type="entry name" value="Thioredoxin-like_sf"/>
</dbReference>
<dbReference type="SFLD" id="SFLDG00358">
    <property type="entry name" value="Main_(cytGST)"/>
    <property type="match status" value="1"/>
</dbReference>
<evidence type="ECO:0000313" key="3">
    <source>
        <dbReference type="EMBL" id="AKZ62046.1"/>
    </source>
</evidence>
<dbReference type="InterPro" id="IPR004045">
    <property type="entry name" value="Glutathione_S-Trfase_N"/>
</dbReference>
<protein>
    <submittedName>
        <fullName evidence="3">Glutathione S-transferase</fullName>
    </submittedName>
</protein>
<evidence type="ECO:0000313" key="4">
    <source>
        <dbReference type="Proteomes" id="UP000063429"/>
    </source>
</evidence>
<accession>A0ABM5UXP3</accession>
<evidence type="ECO:0000259" key="1">
    <source>
        <dbReference type="PROSITE" id="PS50404"/>
    </source>
</evidence>
<dbReference type="EMBL" id="CP011409">
    <property type="protein sequence ID" value="AKZ62046.1"/>
    <property type="molecule type" value="Genomic_DNA"/>
</dbReference>
<dbReference type="RefSeq" id="WP_053195545.1">
    <property type="nucleotide sequence ID" value="NZ_CP011409.1"/>
</dbReference>
<organism evidence="3 4">
    <name type="scientific">Herbaspirillum hiltneri N3</name>
    <dbReference type="NCBI Taxonomy" id="1262470"/>
    <lineage>
        <taxon>Bacteria</taxon>
        <taxon>Pseudomonadati</taxon>
        <taxon>Pseudomonadota</taxon>
        <taxon>Betaproteobacteria</taxon>
        <taxon>Burkholderiales</taxon>
        <taxon>Oxalobacteraceae</taxon>
        <taxon>Herbaspirillum</taxon>
    </lineage>
</organism>
<dbReference type="PROSITE" id="PS50405">
    <property type="entry name" value="GST_CTER"/>
    <property type="match status" value="1"/>
</dbReference>
<gene>
    <name evidence="3" type="ORF">F506_04585</name>
</gene>
<dbReference type="Pfam" id="PF13417">
    <property type="entry name" value="GST_N_3"/>
    <property type="match status" value="1"/>
</dbReference>
<dbReference type="SUPFAM" id="SSF52833">
    <property type="entry name" value="Thioredoxin-like"/>
    <property type="match status" value="1"/>
</dbReference>
<dbReference type="PANTHER" id="PTHR44051">
    <property type="entry name" value="GLUTATHIONE S-TRANSFERASE-RELATED"/>
    <property type="match status" value="1"/>
</dbReference>
<dbReference type="PANTHER" id="PTHR44051:SF2">
    <property type="entry name" value="HYPOTHETICAL GLUTATHIONE S-TRANSFERASE LIKE PROTEIN"/>
    <property type="match status" value="1"/>
</dbReference>
<dbReference type="Gene3D" id="3.40.30.10">
    <property type="entry name" value="Glutaredoxin"/>
    <property type="match status" value="1"/>
</dbReference>
<dbReference type="Proteomes" id="UP000063429">
    <property type="component" value="Chromosome"/>
</dbReference>
<dbReference type="InterPro" id="IPR004046">
    <property type="entry name" value="GST_C"/>
</dbReference>
<reference evidence="4" key="1">
    <citation type="journal article" date="2015" name="Genome Announc.">
        <title>Complete Genome Sequence of Herbaspirillum hiltneri N3 (DSM 17495), Isolated from Surface-Sterilized Wheat Roots.</title>
        <authorList>
            <person name="Guizelini D."/>
            <person name="Saizaki P.M."/>
            <person name="Coimbra N.A."/>
            <person name="Weiss V.A."/>
            <person name="Faoro H."/>
            <person name="Sfeir M.Z."/>
            <person name="Baura V.A."/>
            <person name="Monteiro R.A."/>
            <person name="Chubatsu L.S."/>
            <person name="Souza E.M."/>
            <person name="Cruz L.M."/>
            <person name="Pedrosa F.O."/>
            <person name="Raittz R.T."/>
            <person name="Marchaukoski J.N."/>
            <person name="Steffens M.B."/>
        </authorList>
    </citation>
    <scope>NUCLEOTIDE SEQUENCE [LARGE SCALE GENOMIC DNA]</scope>
    <source>
        <strain evidence="4">N3</strain>
    </source>
</reference>